<gene>
    <name evidence="2" type="ORF">S03H2_52920</name>
</gene>
<accession>X1IUU8</accession>
<keyword evidence="1" id="KW-0812">Transmembrane</keyword>
<dbReference type="EMBL" id="BARU01033656">
    <property type="protein sequence ID" value="GAH69899.1"/>
    <property type="molecule type" value="Genomic_DNA"/>
</dbReference>
<feature type="transmembrane region" description="Helical" evidence="1">
    <location>
        <begin position="27"/>
        <end position="49"/>
    </location>
</feature>
<evidence type="ECO:0000313" key="2">
    <source>
        <dbReference type="EMBL" id="GAH69899.1"/>
    </source>
</evidence>
<reference evidence="2" key="1">
    <citation type="journal article" date="2014" name="Front. Microbiol.">
        <title>High frequency of phylogenetically diverse reductive dehalogenase-homologous genes in deep subseafloor sedimentary metagenomes.</title>
        <authorList>
            <person name="Kawai M."/>
            <person name="Futagami T."/>
            <person name="Toyoda A."/>
            <person name="Takaki Y."/>
            <person name="Nishi S."/>
            <person name="Hori S."/>
            <person name="Arai W."/>
            <person name="Tsubouchi T."/>
            <person name="Morono Y."/>
            <person name="Uchiyama I."/>
            <person name="Ito T."/>
            <person name="Fujiyama A."/>
            <person name="Inagaki F."/>
            <person name="Takami H."/>
        </authorList>
    </citation>
    <scope>NUCLEOTIDE SEQUENCE</scope>
    <source>
        <strain evidence="2">Expedition CK06-06</strain>
    </source>
</reference>
<feature type="non-terminal residue" evidence="2">
    <location>
        <position position="159"/>
    </location>
</feature>
<protein>
    <submittedName>
        <fullName evidence="2">Uncharacterized protein</fullName>
    </submittedName>
</protein>
<keyword evidence="1" id="KW-0472">Membrane</keyword>
<evidence type="ECO:0000256" key="1">
    <source>
        <dbReference type="SAM" id="Phobius"/>
    </source>
</evidence>
<dbReference type="AlphaFoldDB" id="X1IUU8"/>
<comment type="caution">
    <text evidence="2">The sequence shown here is derived from an EMBL/GenBank/DDBJ whole genome shotgun (WGS) entry which is preliminary data.</text>
</comment>
<name>X1IUU8_9ZZZZ</name>
<proteinExistence type="predicted"/>
<keyword evidence="1" id="KW-1133">Transmembrane helix</keyword>
<sequence length="159" mass="17711">MKEDKFHLNQLKALLKKDISLLFRKKVAIFIFGGPFILMFILIGLPALFTSQEALILIVYSEDSGYLGANIGDSIVGNISLYFDSDETIEVQVTNNLTEVLYTQELGYYIPDNFSEQAFMEMGIPVTFTIDATLSPYTSSIFGVVHTIASNVMVTFLAN</sequence>
<organism evidence="2">
    <name type="scientific">marine sediment metagenome</name>
    <dbReference type="NCBI Taxonomy" id="412755"/>
    <lineage>
        <taxon>unclassified sequences</taxon>
        <taxon>metagenomes</taxon>
        <taxon>ecological metagenomes</taxon>
    </lineage>
</organism>